<sequence>MKYVKIFLLHFQEATDERSRMFVWFLISLINPLVYLLFWRGAHTSLPETTNQWQLSGFASYYVLLILAGSFLRVHIEEYIAYYDIELGYLANSLLKPVSYFWYQFFHELPYRLLETSFGILVFLLFVINLPGLIQLTGKLEYILLSIFILFAGYFLSYLLKISLGLSALFTTDFRGLSELLEVTLLLFGGFVLPLDLFPDTLKQFLFVLPFPYMFYFPVVAFLGRLTIEELLKTIVIQLTWIVGFMILYRIIWNKGIRLFTGVGR</sequence>
<accession>A0A1F6AHZ4</accession>
<keyword evidence="1" id="KW-1133">Transmembrane helix</keyword>
<dbReference type="PANTHER" id="PTHR36832:SF1">
    <property type="entry name" value="SLR1174 PROTEIN"/>
    <property type="match status" value="1"/>
</dbReference>
<keyword evidence="1" id="KW-0472">Membrane</keyword>
<evidence type="ECO:0000313" key="3">
    <source>
        <dbReference type="Proteomes" id="UP000178759"/>
    </source>
</evidence>
<comment type="caution">
    <text evidence="2">The sequence shown here is derived from an EMBL/GenBank/DDBJ whole genome shotgun (WGS) entry which is preliminary data.</text>
</comment>
<proteinExistence type="predicted"/>
<evidence type="ECO:0008006" key="4">
    <source>
        <dbReference type="Google" id="ProtNLM"/>
    </source>
</evidence>
<dbReference type="InterPro" id="IPR010390">
    <property type="entry name" value="ABC-2_transporter-like"/>
</dbReference>
<feature type="transmembrane region" description="Helical" evidence="1">
    <location>
        <begin position="142"/>
        <end position="160"/>
    </location>
</feature>
<dbReference type="Pfam" id="PF06182">
    <property type="entry name" value="ABC2_membrane_6"/>
    <property type="match status" value="1"/>
</dbReference>
<feature type="transmembrane region" description="Helical" evidence="1">
    <location>
        <begin position="58"/>
        <end position="75"/>
    </location>
</feature>
<keyword evidence="1" id="KW-0812">Transmembrane</keyword>
<feature type="transmembrane region" description="Helical" evidence="1">
    <location>
        <begin position="21"/>
        <end position="38"/>
    </location>
</feature>
<name>A0A1F6AHZ4_9BACT</name>
<evidence type="ECO:0000256" key="1">
    <source>
        <dbReference type="SAM" id="Phobius"/>
    </source>
</evidence>
<feature type="transmembrane region" description="Helical" evidence="1">
    <location>
        <begin position="205"/>
        <end position="223"/>
    </location>
</feature>
<organism evidence="2 3">
    <name type="scientific">Candidatus Gottesmanbacteria bacterium RIFCSPLOWO2_01_FULL_43_11b</name>
    <dbReference type="NCBI Taxonomy" id="1798392"/>
    <lineage>
        <taxon>Bacteria</taxon>
        <taxon>Candidatus Gottesmaniibacteriota</taxon>
    </lineage>
</organism>
<reference evidence="2 3" key="1">
    <citation type="journal article" date="2016" name="Nat. Commun.">
        <title>Thousands of microbial genomes shed light on interconnected biogeochemical processes in an aquifer system.</title>
        <authorList>
            <person name="Anantharaman K."/>
            <person name="Brown C.T."/>
            <person name="Hug L.A."/>
            <person name="Sharon I."/>
            <person name="Castelle C.J."/>
            <person name="Probst A.J."/>
            <person name="Thomas B.C."/>
            <person name="Singh A."/>
            <person name="Wilkins M.J."/>
            <person name="Karaoz U."/>
            <person name="Brodie E.L."/>
            <person name="Williams K.H."/>
            <person name="Hubbard S.S."/>
            <person name="Banfield J.F."/>
        </authorList>
    </citation>
    <scope>NUCLEOTIDE SEQUENCE [LARGE SCALE GENOMIC DNA]</scope>
</reference>
<dbReference type="Proteomes" id="UP000178759">
    <property type="component" value="Unassembled WGS sequence"/>
</dbReference>
<dbReference type="EMBL" id="MFJV01000001">
    <property type="protein sequence ID" value="OGG24315.1"/>
    <property type="molecule type" value="Genomic_DNA"/>
</dbReference>
<evidence type="ECO:0000313" key="2">
    <source>
        <dbReference type="EMBL" id="OGG24315.1"/>
    </source>
</evidence>
<feature type="transmembrane region" description="Helical" evidence="1">
    <location>
        <begin position="235"/>
        <end position="252"/>
    </location>
</feature>
<dbReference type="AlphaFoldDB" id="A0A1F6AHZ4"/>
<gene>
    <name evidence="2" type="ORF">A3A79_03980</name>
</gene>
<dbReference type="STRING" id="1798392.A3A79_03980"/>
<dbReference type="PANTHER" id="PTHR36832">
    <property type="entry name" value="SLR1174 PROTEIN-RELATED"/>
    <property type="match status" value="1"/>
</dbReference>
<feature type="transmembrane region" description="Helical" evidence="1">
    <location>
        <begin position="180"/>
        <end position="198"/>
    </location>
</feature>
<feature type="transmembrane region" description="Helical" evidence="1">
    <location>
        <begin position="87"/>
        <end position="105"/>
    </location>
</feature>
<protein>
    <recommendedName>
        <fullName evidence="4">ABC transporter permease</fullName>
    </recommendedName>
</protein>
<feature type="transmembrane region" description="Helical" evidence="1">
    <location>
        <begin position="111"/>
        <end position="130"/>
    </location>
</feature>